<organism evidence="2 3">
    <name type="scientific">Pristionchus fissidentatus</name>
    <dbReference type="NCBI Taxonomy" id="1538716"/>
    <lineage>
        <taxon>Eukaryota</taxon>
        <taxon>Metazoa</taxon>
        <taxon>Ecdysozoa</taxon>
        <taxon>Nematoda</taxon>
        <taxon>Chromadorea</taxon>
        <taxon>Rhabditida</taxon>
        <taxon>Rhabditina</taxon>
        <taxon>Diplogasteromorpha</taxon>
        <taxon>Diplogasteroidea</taxon>
        <taxon>Neodiplogasteridae</taxon>
        <taxon>Pristionchus</taxon>
    </lineage>
</organism>
<evidence type="ECO:0000313" key="3">
    <source>
        <dbReference type="Proteomes" id="UP001432322"/>
    </source>
</evidence>
<proteinExistence type="predicted"/>
<feature type="transmembrane region" description="Helical" evidence="1">
    <location>
        <begin position="20"/>
        <end position="38"/>
    </location>
</feature>
<keyword evidence="1" id="KW-1133">Transmembrane helix</keyword>
<feature type="non-terminal residue" evidence="2">
    <location>
        <position position="1"/>
    </location>
</feature>
<sequence length="228" mass="24292">AMAPTSTYTMVEDKWVVNDALLTGVASLVFIAIGFGAAKNTCLLITLMVLLVIDIPCKFYIAYNFQRIGEVVPEYEVVWSSIVVTAMLAIAGDCVILFSAGKALGQIRRNVNRPDVDIHRGQINVNASANAGVPYPYPGYPVAQGAYPTHNFVQSYPDFQCGNTPYGSCTVYPGTQAAHHVSNAPPAYPGGQSAPYGAVPAYFGPESVPAGTVSIHTPVTDSNVQFKQ</sequence>
<evidence type="ECO:0000256" key="1">
    <source>
        <dbReference type="SAM" id="Phobius"/>
    </source>
</evidence>
<name>A0AAV5US06_9BILA</name>
<keyword evidence="1" id="KW-0812">Transmembrane</keyword>
<feature type="transmembrane region" description="Helical" evidence="1">
    <location>
        <begin position="45"/>
        <end position="65"/>
    </location>
</feature>
<gene>
    <name evidence="2" type="ORF">PFISCL1PPCAC_1213</name>
</gene>
<evidence type="ECO:0008006" key="4">
    <source>
        <dbReference type="Google" id="ProtNLM"/>
    </source>
</evidence>
<dbReference type="Proteomes" id="UP001432322">
    <property type="component" value="Unassembled WGS sequence"/>
</dbReference>
<comment type="caution">
    <text evidence="2">The sequence shown here is derived from an EMBL/GenBank/DDBJ whole genome shotgun (WGS) entry which is preliminary data.</text>
</comment>
<accession>A0AAV5US06</accession>
<reference evidence="2" key="1">
    <citation type="submission" date="2023-10" db="EMBL/GenBank/DDBJ databases">
        <title>Genome assembly of Pristionchus species.</title>
        <authorList>
            <person name="Yoshida K."/>
            <person name="Sommer R.J."/>
        </authorList>
    </citation>
    <scope>NUCLEOTIDE SEQUENCE</scope>
    <source>
        <strain evidence="2">RS5133</strain>
    </source>
</reference>
<evidence type="ECO:0000313" key="2">
    <source>
        <dbReference type="EMBL" id="GMT09916.1"/>
    </source>
</evidence>
<keyword evidence="3" id="KW-1185">Reference proteome</keyword>
<feature type="transmembrane region" description="Helical" evidence="1">
    <location>
        <begin position="77"/>
        <end position="100"/>
    </location>
</feature>
<protein>
    <recommendedName>
        <fullName evidence="4">G protein-coupled receptor</fullName>
    </recommendedName>
</protein>
<dbReference type="AlphaFoldDB" id="A0AAV5US06"/>
<keyword evidence="1" id="KW-0472">Membrane</keyword>
<dbReference type="EMBL" id="BTSY01000001">
    <property type="protein sequence ID" value="GMT09916.1"/>
    <property type="molecule type" value="Genomic_DNA"/>
</dbReference>